<organism evidence="2">
    <name type="scientific">Ditylum brightwellii</name>
    <dbReference type="NCBI Taxonomy" id="49249"/>
    <lineage>
        <taxon>Eukaryota</taxon>
        <taxon>Sar</taxon>
        <taxon>Stramenopiles</taxon>
        <taxon>Ochrophyta</taxon>
        <taxon>Bacillariophyta</taxon>
        <taxon>Mediophyceae</taxon>
        <taxon>Lithodesmiophycidae</taxon>
        <taxon>Lithodesmiales</taxon>
        <taxon>Lithodesmiaceae</taxon>
        <taxon>Ditylum</taxon>
    </lineage>
</organism>
<evidence type="ECO:0000313" key="2">
    <source>
        <dbReference type="EMBL" id="CAD9314764.1"/>
    </source>
</evidence>
<dbReference type="Gene3D" id="2.30.42.10">
    <property type="match status" value="1"/>
</dbReference>
<dbReference type="InterPro" id="IPR001478">
    <property type="entry name" value="PDZ"/>
</dbReference>
<accession>A0A7S1VY05</accession>
<dbReference type="InterPro" id="IPR036034">
    <property type="entry name" value="PDZ_sf"/>
</dbReference>
<dbReference type="SMART" id="SM00228">
    <property type="entry name" value="PDZ"/>
    <property type="match status" value="1"/>
</dbReference>
<sequence>MPWRNDKKKILDAEKIDNNLYWSAEQYRNPDLEHGQLKEFQAAGIDVHSISADPKFIDPENYDLHVADDSPALKLGFKNFPMDNFGVRKAEFRKIADRAHKEYQKFNPEQIWGRFESADATARASKVTIHTLFGAKVKDLTTEEEKSVAGVGELAGIYVIEVPRDSVAARAGIVAGDAILAVNGRKVTNVAALRRRLKRAKGKTVELHVVGAKDRKIKVEVE</sequence>
<dbReference type="Pfam" id="PF17820">
    <property type="entry name" value="PDZ_6"/>
    <property type="match status" value="1"/>
</dbReference>
<dbReference type="SUPFAM" id="SSF50156">
    <property type="entry name" value="PDZ domain-like"/>
    <property type="match status" value="1"/>
</dbReference>
<dbReference type="AlphaFoldDB" id="A0A7S1VY05"/>
<feature type="domain" description="PDZ" evidence="1">
    <location>
        <begin position="133"/>
        <end position="190"/>
    </location>
</feature>
<name>A0A7S1VY05_9STRA</name>
<reference evidence="2" key="1">
    <citation type="submission" date="2021-01" db="EMBL/GenBank/DDBJ databases">
        <authorList>
            <person name="Corre E."/>
            <person name="Pelletier E."/>
            <person name="Niang G."/>
            <person name="Scheremetjew M."/>
            <person name="Finn R."/>
            <person name="Kale V."/>
            <person name="Holt S."/>
            <person name="Cochrane G."/>
            <person name="Meng A."/>
            <person name="Brown T."/>
            <person name="Cohen L."/>
        </authorList>
    </citation>
    <scope>NUCLEOTIDE SEQUENCE</scope>
    <source>
        <strain evidence="2">Pop2</strain>
    </source>
</reference>
<proteinExistence type="predicted"/>
<dbReference type="InterPro" id="IPR041489">
    <property type="entry name" value="PDZ_6"/>
</dbReference>
<gene>
    <name evidence="2" type="ORF">DBRI1063_LOCUS1170</name>
</gene>
<protein>
    <recommendedName>
        <fullName evidence="1">PDZ domain-containing protein</fullName>
    </recommendedName>
</protein>
<evidence type="ECO:0000259" key="1">
    <source>
        <dbReference type="PROSITE" id="PS50106"/>
    </source>
</evidence>
<dbReference type="EMBL" id="HBGN01001739">
    <property type="protein sequence ID" value="CAD9314764.1"/>
    <property type="molecule type" value="Transcribed_RNA"/>
</dbReference>
<dbReference type="PROSITE" id="PS50106">
    <property type="entry name" value="PDZ"/>
    <property type="match status" value="1"/>
</dbReference>